<evidence type="ECO:0000313" key="2">
    <source>
        <dbReference type="Proteomes" id="UP000182427"/>
    </source>
</evidence>
<gene>
    <name evidence="1" type="ORF">SAMN05444167_0991</name>
</gene>
<dbReference type="Proteomes" id="UP000182427">
    <property type="component" value="Chromosome I"/>
</dbReference>
<organism evidence="1 2">
    <name type="scientific">Terriglobus roseus</name>
    <dbReference type="NCBI Taxonomy" id="392734"/>
    <lineage>
        <taxon>Bacteria</taxon>
        <taxon>Pseudomonadati</taxon>
        <taxon>Acidobacteriota</taxon>
        <taxon>Terriglobia</taxon>
        <taxon>Terriglobales</taxon>
        <taxon>Acidobacteriaceae</taxon>
        <taxon>Terriglobus</taxon>
    </lineage>
</organism>
<dbReference type="EMBL" id="LT629690">
    <property type="protein sequence ID" value="SDE97406.1"/>
    <property type="molecule type" value="Genomic_DNA"/>
</dbReference>
<sequence length="113" mass="12810">MTYKRLKRQTDLSFYRKRDNSVKTGVSQFWIEIRRCSTNEITTYTASGRGIGVPGRSLSYTFQSYADLKDDLDNLGISLSWIADRQLRGGLHAAVECDERTLCLLGIWDPVAA</sequence>
<accession>A0A1G7HAJ7</accession>
<reference evidence="1 2" key="1">
    <citation type="submission" date="2016-10" db="EMBL/GenBank/DDBJ databases">
        <authorList>
            <person name="de Groot N.N."/>
        </authorList>
    </citation>
    <scope>NUCLEOTIDE SEQUENCE [LARGE SCALE GENOMIC DNA]</scope>
    <source>
        <strain evidence="1 2">GAS232</strain>
    </source>
</reference>
<dbReference type="AlphaFoldDB" id="A0A1G7HAJ7"/>
<protein>
    <submittedName>
        <fullName evidence="1">Uncharacterized protein</fullName>
    </submittedName>
</protein>
<keyword evidence="2" id="KW-1185">Reference proteome</keyword>
<evidence type="ECO:0000313" key="1">
    <source>
        <dbReference type="EMBL" id="SDE97406.1"/>
    </source>
</evidence>
<name>A0A1G7HAJ7_9BACT</name>
<proteinExistence type="predicted"/>